<dbReference type="SUPFAM" id="SSF55781">
    <property type="entry name" value="GAF domain-like"/>
    <property type="match status" value="1"/>
</dbReference>
<dbReference type="AlphaFoldDB" id="A0A8G2BHN0"/>
<dbReference type="InterPro" id="IPR052155">
    <property type="entry name" value="Biofilm_reg_signaling"/>
</dbReference>
<keyword evidence="4" id="KW-1185">Reference proteome</keyword>
<reference evidence="3 4" key="1">
    <citation type="submission" date="2016-10" db="EMBL/GenBank/DDBJ databases">
        <authorList>
            <person name="Varghese N."/>
            <person name="Submissions S."/>
        </authorList>
    </citation>
    <scope>NUCLEOTIDE SEQUENCE [LARGE SCALE GENOMIC DNA]</scope>
    <source>
        <strain evidence="3 4">DSM 18839</strain>
    </source>
</reference>
<dbReference type="InterPro" id="IPR029016">
    <property type="entry name" value="GAF-like_dom_sf"/>
</dbReference>
<dbReference type="Gene3D" id="3.30.450.20">
    <property type="entry name" value="PAS domain"/>
    <property type="match status" value="1"/>
</dbReference>
<feature type="domain" description="GGDEF" evidence="2">
    <location>
        <begin position="422"/>
        <end position="556"/>
    </location>
</feature>
<dbReference type="Pfam" id="PF00990">
    <property type="entry name" value="GGDEF"/>
    <property type="match status" value="1"/>
</dbReference>
<dbReference type="NCBIfam" id="TIGR00229">
    <property type="entry name" value="sensory_box"/>
    <property type="match status" value="1"/>
</dbReference>
<dbReference type="InterPro" id="IPR013767">
    <property type="entry name" value="PAS_fold"/>
</dbReference>
<dbReference type="SMART" id="SM00267">
    <property type="entry name" value="GGDEF"/>
    <property type="match status" value="1"/>
</dbReference>
<name>A0A8G2BHN0_9PROT</name>
<dbReference type="EMBL" id="FNBW01000003">
    <property type="protein sequence ID" value="SDF38611.1"/>
    <property type="molecule type" value="Genomic_DNA"/>
</dbReference>
<dbReference type="Pfam" id="PF00989">
    <property type="entry name" value="PAS"/>
    <property type="match status" value="1"/>
</dbReference>
<dbReference type="GO" id="GO:0006355">
    <property type="term" value="P:regulation of DNA-templated transcription"/>
    <property type="evidence" value="ECO:0007669"/>
    <property type="project" value="InterPro"/>
</dbReference>
<dbReference type="SUPFAM" id="SSF55785">
    <property type="entry name" value="PYP-like sensor domain (PAS domain)"/>
    <property type="match status" value="1"/>
</dbReference>
<dbReference type="InterPro" id="IPR043128">
    <property type="entry name" value="Rev_trsase/Diguanyl_cyclase"/>
</dbReference>
<dbReference type="SUPFAM" id="SSF55073">
    <property type="entry name" value="Nucleotide cyclase"/>
    <property type="match status" value="1"/>
</dbReference>
<evidence type="ECO:0000313" key="4">
    <source>
        <dbReference type="Proteomes" id="UP000198615"/>
    </source>
</evidence>
<dbReference type="NCBIfam" id="TIGR00254">
    <property type="entry name" value="GGDEF"/>
    <property type="match status" value="1"/>
</dbReference>
<protein>
    <submittedName>
        <fullName evidence="3">PAS domain S-box-containing protein/diguanylate cyclase (GGDEF) domain-containing protein</fullName>
    </submittedName>
</protein>
<organism evidence="3 4">
    <name type="scientific">Thalassobaculum litoreum DSM 18839</name>
    <dbReference type="NCBI Taxonomy" id="1123362"/>
    <lineage>
        <taxon>Bacteria</taxon>
        <taxon>Pseudomonadati</taxon>
        <taxon>Pseudomonadota</taxon>
        <taxon>Alphaproteobacteria</taxon>
        <taxon>Rhodospirillales</taxon>
        <taxon>Thalassobaculaceae</taxon>
        <taxon>Thalassobaculum</taxon>
    </lineage>
</organism>
<proteinExistence type="predicted"/>
<comment type="caution">
    <text evidence="3">The sequence shown here is derived from an EMBL/GenBank/DDBJ whole genome shotgun (WGS) entry which is preliminary data.</text>
</comment>
<evidence type="ECO:0000259" key="1">
    <source>
        <dbReference type="PROSITE" id="PS50113"/>
    </source>
</evidence>
<dbReference type="CDD" id="cd01949">
    <property type="entry name" value="GGDEF"/>
    <property type="match status" value="1"/>
</dbReference>
<dbReference type="PANTHER" id="PTHR44757:SF2">
    <property type="entry name" value="BIOFILM ARCHITECTURE MAINTENANCE PROTEIN MBAA"/>
    <property type="match status" value="1"/>
</dbReference>
<evidence type="ECO:0000313" key="3">
    <source>
        <dbReference type="EMBL" id="SDF38611.1"/>
    </source>
</evidence>
<dbReference type="InterPro" id="IPR000160">
    <property type="entry name" value="GGDEF_dom"/>
</dbReference>
<gene>
    <name evidence="3" type="ORF">SAMN05660686_01113</name>
</gene>
<dbReference type="InterPro" id="IPR000014">
    <property type="entry name" value="PAS"/>
</dbReference>
<dbReference type="PROSITE" id="PS50113">
    <property type="entry name" value="PAC"/>
    <property type="match status" value="1"/>
</dbReference>
<accession>A0A8G2BHN0</accession>
<dbReference type="RefSeq" id="WP_093148783.1">
    <property type="nucleotide sequence ID" value="NZ_FNBW01000003.1"/>
</dbReference>
<dbReference type="PANTHER" id="PTHR44757">
    <property type="entry name" value="DIGUANYLATE CYCLASE DGCP"/>
    <property type="match status" value="1"/>
</dbReference>
<dbReference type="Gene3D" id="3.30.450.40">
    <property type="match status" value="1"/>
</dbReference>
<dbReference type="InterPro" id="IPR000700">
    <property type="entry name" value="PAS-assoc_C"/>
</dbReference>
<dbReference type="InterPro" id="IPR035965">
    <property type="entry name" value="PAS-like_dom_sf"/>
</dbReference>
<dbReference type="Proteomes" id="UP000198615">
    <property type="component" value="Unassembled WGS sequence"/>
</dbReference>
<dbReference type="InterPro" id="IPR029787">
    <property type="entry name" value="Nucleotide_cyclase"/>
</dbReference>
<dbReference type="Gene3D" id="3.30.70.270">
    <property type="match status" value="1"/>
</dbReference>
<evidence type="ECO:0000259" key="2">
    <source>
        <dbReference type="PROSITE" id="PS50887"/>
    </source>
</evidence>
<feature type="domain" description="PAC" evidence="1">
    <location>
        <begin position="194"/>
        <end position="246"/>
    </location>
</feature>
<dbReference type="CDD" id="cd00130">
    <property type="entry name" value="PAS"/>
    <property type="match status" value="1"/>
</dbReference>
<sequence>MSGSGETAVEAPEEALVARMVSTGPFALADGPAILVGSDNGVQARNMAGADLARRLGDLPDIGSLIAEARRAGRGISAVIESRDTDGASTSATSFSAMPVGEDGAVLLIGRDVSVDRNLRSALVDSRQRYRDLVEISADLVWETDAQGRFVFVSPHGGIGWAAADLIGRRANGFLIAPPGVTVDSPFQTREARQEMEITFRRADGSEARLETAAAPLYAPDGSWAGARGVCRDVTDDRQRDMELARVGARQRLTAHIMRAIRDETDPDRMLSIAAEAVFRGGNADGCSVYRILPGAGMRLAAAVGIPVPGAIVEEMRERITASREPVVEAYDIGAALAHQLSHHHEINGAVMLWRVGDTADWSDDDARLIADLSDQLGIALHQAAAHQHLERLSTTDAMTGLLNRRAFDDAITRRLAAGDPTPGTLTYVDLDNFKKVNDTKGHQVGDQALIHLSDILNRQARPGDLIARLGGDEFALWMEGVGAPDAPARAEWILETGKELLQYSGTPDHPVGLSIGMAIYLPGSGESRQHLIERADAVMYEIKHGGKGWYRIAPDADAKAANEPHG</sequence>
<dbReference type="OrthoDB" id="7216521at2"/>
<dbReference type="PROSITE" id="PS50887">
    <property type="entry name" value="GGDEF"/>
    <property type="match status" value="1"/>
</dbReference>